<dbReference type="GO" id="GO:0003723">
    <property type="term" value="F:RNA binding"/>
    <property type="evidence" value="ECO:0007669"/>
    <property type="project" value="UniProtKB-UniRule"/>
</dbReference>
<evidence type="ECO:0000313" key="5">
    <source>
        <dbReference type="EMBL" id="KUE76872.1"/>
    </source>
</evidence>
<dbReference type="Proteomes" id="UP000472755">
    <property type="component" value="Unassembled WGS sequence"/>
</dbReference>
<reference evidence="6 11" key="4">
    <citation type="submission" date="2019-08" db="EMBL/GenBank/DDBJ databases">
        <title>In-depth cultivation of the pig gut microbiome towards novel bacterial diversity and tailored functional studies.</title>
        <authorList>
            <person name="Wylensek D."/>
            <person name="Hitch T.C.A."/>
            <person name="Clavel T."/>
        </authorList>
    </citation>
    <scope>NUCLEOTIDE SEQUENCE [LARGE SCALE GENOMIC DNA]</scope>
    <source>
        <strain evidence="6 11">WCA3-601-WT-6J</strain>
    </source>
</reference>
<dbReference type="PANTHER" id="PTHR40065">
    <property type="entry name" value="RNA-BINDING PROTEIN YHBY"/>
    <property type="match status" value="1"/>
</dbReference>
<evidence type="ECO:0000313" key="10">
    <source>
        <dbReference type="Proteomes" id="UP000053433"/>
    </source>
</evidence>
<name>A0A0D8IYY2_9FIRM</name>
<evidence type="ECO:0000313" key="13">
    <source>
        <dbReference type="Proteomes" id="UP000472755"/>
    </source>
</evidence>
<evidence type="ECO:0000313" key="8">
    <source>
        <dbReference type="EMBL" id="MTS51850.1"/>
    </source>
</evidence>
<dbReference type="RefSeq" id="WP_009322484.1">
    <property type="nucleotide sequence ID" value="NZ_CAOJUJ010000014.1"/>
</dbReference>
<accession>A0A0D8IYY2</accession>
<organism evidence="4 9">
    <name type="scientific">Ruthenibacterium lactatiformans</name>
    <dbReference type="NCBI Taxonomy" id="1550024"/>
    <lineage>
        <taxon>Bacteria</taxon>
        <taxon>Bacillati</taxon>
        <taxon>Bacillota</taxon>
        <taxon>Clostridia</taxon>
        <taxon>Eubacteriales</taxon>
        <taxon>Oscillospiraceae</taxon>
        <taxon>Ruthenibacterium</taxon>
    </lineage>
</organism>
<protein>
    <submittedName>
        <fullName evidence="4 7">RNA-binding protein</fullName>
    </submittedName>
    <submittedName>
        <fullName evidence="6">YhbY family RNA-binding protein</fullName>
    </submittedName>
</protein>
<dbReference type="Proteomes" id="UP000449193">
    <property type="component" value="Unassembled WGS sequence"/>
</dbReference>
<dbReference type="EMBL" id="VUNJ01000006">
    <property type="protein sequence ID" value="MST91728.1"/>
    <property type="molecule type" value="Genomic_DNA"/>
</dbReference>
<accession>A0A0W7TSP7</accession>
<dbReference type="Gene3D" id="3.30.110.60">
    <property type="entry name" value="YhbY-like"/>
    <property type="match status" value="1"/>
</dbReference>
<dbReference type="PROSITE" id="PS51295">
    <property type="entry name" value="CRM"/>
    <property type="match status" value="1"/>
</dbReference>
<dbReference type="Proteomes" id="UP000431913">
    <property type="component" value="Unassembled WGS sequence"/>
</dbReference>
<sequence>MLTSKQRAILRAQANGLDVVFQVGKGEIDDALVKSTADCLAARELIKMKVLENSAYSAKEAAAILAERTGSDCVQAIGSKFVLYKQKQKESKYADLLK</sequence>
<reference evidence="5 10" key="2">
    <citation type="submission" date="2015-10" db="EMBL/GenBank/DDBJ databases">
        <title>A novel member of the family Ruminococcaceae isolated from human faeces.</title>
        <authorList>
            <person name="Shkoporov A.N."/>
            <person name="Chaplin A.V."/>
            <person name="Motuzova O.V."/>
            <person name="Kafarskaia L.I."/>
            <person name="Efimov B.A."/>
        </authorList>
    </citation>
    <scope>NUCLEOTIDE SEQUENCE [LARGE SCALE GENOMIC DNA]</scope>
    <source>
        <strain evidence="5 10">668</strain>
    </source>
</reference>
<dbReference type="EMBL" id="LMUA01000006">
    <property type="protein sequence ID" value="KUE76872.1"/>
    <property type="molecule type" value="Genomic_DNA"/>
</dbReference>
<gene>
    <name evidence="5" type="ORF">ASJ35_06235</name>
    <name evidence="6" type="ORF">FYJ76_07185</name>
    <name evidence="8" type="ORF">GMD52_09885</name>
    <name evidence="7" type="ORF">GMD59_13950</name>
    <name evidence="4" type="ORF">TQ39_09990</name>
</gene>
<keyword evidence="9" id="KW-1185">Reference proteome</keyword>
<dbReference type="EMBL" id="WMZR01000011">
    <property type="protein sequence ID" value="MTS51850.1"/>
    <property type="molecule type" value="Genomic_DNA"/>
</dbReference>
<dbReference type="PATRIC" id="fig|1550024.3.peg.2279"/>
<evidence type="ECO:0000313" key="11">
    <source>
        <dbReference type="Proteomes" id="UP000431913"/>
    </source>
</evidence>
<dbReference type="InterPro" id="IPR051925">
    <property type="entry name" value="RNA-binding_domain"/>
</dbReference>
<evidence type="ECO:0000313" key="9">
    <source>
        <dbReference type="Proteomes" id="UP000032483"/>
    </source>
</evidence>
<evidence type="ECO:0000313" key="6">
    <source>
        <dbReference type="EMBL" id="MST91728.1"/>
    </source>
</evidence>
<dbReference type="GeneID" id="42856914"/>
<evidence type="ECO:0000313" key="12">
    <source>
        <dbReference type="Proteomes" id="UP000449193"/>
    </source>
</evidence>
<dbReference type="PANTHER" id="PTHR40065:SF3">
    <property type="entry name" value="RNA-BINDING PROTEIN YHBY"/>
    <property type="match status" value="1"/>
</dbReference>
<evidence type="ECO:0000259" key="3">
    <source>
        <dbReference type="PROSITE" id="PS51295"/>
    </source>
</evidence>
<feature type="domain" description="CRM" evidence="3">
    <location>
        <begin position="1"/>
        <end position="96"/>
    </location>
</feature>
<dbReference type="EMBL" id="JXXK01000012">
    <property type="protein sequence ID" value="KJF39882.1"/>
    <property type="molecule type" value="Genomic_DNA"/>
</dbReference>
<reference evidence="4" key="1">
    <citation type="submission" date="2015-02" db="EMBL/GenBank/DDBJ databases">
        <title>A novel member of the family Ruminococcaceae isolated from human feces.</title>
        <authorList>
            <person name="Shkoporov A.N."/>
            <person name="Chaplin A.V."/>
            <person name="Motuzova O.V."/>
            <person name="Kafarskaia L.I."/>
            <person name="Khokhlova E.V."/>
            <person name="Efimov B.A."/>
        </authorList>
    </citation>
    <scope>NUCLEOTIDE SEQUENCE [LARGE SCALE GENOMIC DNA]</scope>
    <source>
        <strain evidence="4">585-1</strain>
    </source>
</reference>
<keyword evidence="1 2" id="KW-0694">RNA-binding</keyword>
<dbReference type="Pfam" id="PF01985">
    <property type="entry name" value="CRS1_YhbY"/>
    <property type="match status" value="1"/>
</dbReference>
<evidence type="ECO:0000313" key="4">
    <source>
        <dbReference type="EMBL" id="KJF39882.1"/>
    </source>
</evidence>
<dbReference type="SUPFAM" id="SSF75471">
    <property type="entry name" value="YhbY-like"/>
    <property type="match status" value="1"/>
</dbReference>
<dbReference type="Proteomes" id="UP000053433">
    <property type="component" value="Unassembled WGS sequence"/>
</dbReference>
<dbReference type="InterPro" id="IPR035920">
    <property type="entry name" value="YhbY-like_sf"/>
</dbReference>
<evidence type="ECO:0000256" key="1">
    <source>
        <dbReference type="ARBA" id="ARBA00022884"/>
    </source>
</evidence>
<evidence type="ECO:0000256" key="2">
    <source>
        <dbReference type="PROSITE-ProRule" id="PRU00626"/>
    </source>
</evidence>
<comment type="caution">
    <text evidence="4">The sequence shown here is derived from an EMBL/GenBank/DDBJ whole genome shotgun (WGS) entry which is preliminary data.</text>
</comment>
<proteinExistence type="predicted"/>
<evidence type="ECO:0000313" key="7">
    <source>
        <dbReference type="EMBL" id="MTS28381.1"/>
    </source>
</evidence>
<dbReference type="AlphaFoldDB" id="A0A0D8IYY2"/>
<dbReference type="EMBL" id="WMZU01000025">
    <property type="protein sequence ID" value="MTS28381.1"/>
    <property type="molecule type" value="Genomic_DNA"/>
</dbReference>
<dbReference type="SMART" id="SM01103">
    <property type="entry name" value="CRS1_YhbY"/>
    <property type="match status" value="1"/>
</dbReference>
<dbReference type="Proteomes" id="UP000032483">
    <property type="component" value="Unassembled WGS sequence"/>
</dbReference>
<reference evidence="12 13" key="3">
    <citation type="journal article" date="2019" name="Nat. Med.">
        <title>A library of human gut bacterial isolates paired with longitudinal multiomics data enables mechanistic microbiome research.</title>
        <authorList>
            <person name="Poyet M."/>
            <person name="Groussin M."/>
            <person name="Gibbons S.M."/>
            <person name="Avila-Pacheco J."/>
            <person name="Jiang X."/>
            <person name="Kearney S.M."/>
            <person name="Perrotta A.R."/>
            <person name="Berdy B."/>
            <person name="Zhao S."/>
            <person name="Lieberman T.D."/>
            <person name="Swanson P.K."/>
            <person name="Smith M."/>
            <person name="Roesemann S."/>
            <person name="Alexander J.E."/>
            <person name="Rich S.A."/>
            <person name="Livny J."/>
            <person name="Vlamakis H."/>
            <person name="Clish C."/>
            <person name="Bullock K."/>
            <person name="Deik A."/>
            <person name="Scott J."/>
            <person name="Pierce K.A."/>
            <person name="Xavier R.J."/>
            <person name="Alm E.J."/>
        </authorList>
    </citation>
    <scope>NUCLEOTIDE SEQUENCE [LARGE SCALE GENOMIC DNA]</scope>
    <source>
        <strain evidence="7 13">BIOML-A4</strain>
        <strain evidence="8 12">BIOML-A7</strain>
    </source>
</reference>
<dbReference type="InterPro" id="IPR001890">
    <property type="entry name" value="RNA-binding_CRM"/>
</dbReference>